<name>A0ABQ5K989_9EUKA</name>
<organism evidence="1 2">
    <name type="scientific">Aduncisulcus paluster</name>
    <dbReference type="NCBI Taxonomy" id="2918883"/>
    <lineage>
        <taxon>Eukaryota</taxon>
        <taxon>Metamonada</taxon>
        <taxon>Carpediemonas-like organisms</taxon>
        <taxon>Aduncisulcus</taxon>
    </lineage>
</organism>
<accession>A0ABQ5K989</accession>
<dbReference type="Proteomes" id="UP001057375">
    <property type="component" value="Unassembled WGS sequence"/>
</dbReference>
<gene>
    <name evidence="1" type="ORF">ADUPG1_004962</name>
</gene>
<evidence type="ECO:0000313" key="2">
    <source>
        <dbReference type="Proteomes" id="UP001057375"/>
    </source>
</evidence>
<feature type="non-terminal residue" evidence="1">
    <location>
        <position position="1"/>
    </location>
</feature>
<comment type="caution">
    <text evidence="1">The sequence shown here is derived from an EMBL/GenBank/DDBJ whole genome shotgun (WGS) entry which is preliminary data.</text>
</comment>
<reference evidence="1" key="1">
    <citation type="submission" date="2022-03" db="EMBL/GenBank/DDBJ databases">
        <title>Draft genome sequence of Aduncisulcus paluster, a free-living microaerophilic Fornicata.</title>
        <authorList>
            <person name="Yuyama I."/>
            <person name="Kume K."/>
            <person name="Tamura T."/>
            <person name="Inagaki Y."/>
            <person name="Hashimoto T."/>
        </authorList>
    </citation>
    <scope>NUCLEOTIDE SEQUENCE</scope>
    <source>
        <strain evidence="1">NY0171</strain>
    </source>
</reference>
<evidence type="ECO:0000313" key="1">
    <source>
        <dbReference type="EMBL" id="GKT28497.1"/>
    </source>
</evidence>
<dbReference type="EMBL" id="BQXS01007771">
    <property type="protein sequence ID" value="GKT28497.1"/>
    <property type="molecule type" value="Genomic_DNA"/>
</dbReference>
<sequence>PPSDLKVLGAPNTEKIETNKLLAISSAVKDFKGEIIVNLENPSMATRKCLYPSSSSGNGPTVSTDNSSKTYEAFKCLVDG</sequence>
<keyword evidence="2" id="KW-1185">Reference proteome</keyword>
<proteinExistence type="predicted"/>
<protein>
    <submittedName>
        <fullName evidence="1">Uncharacterized protein</fullName>
    </submittedName>
</protein>